<keyword evidence="1" id="KW-0966">Cell projection</keyword>
<protein>
    <submittedName>
        <fullName evidence="1">Flagellin lysine-N-methylase</fullName>
        <ecNumber evidence="1">2.1.1.-</ecNumber>
    </submittedName>
</protein>
<evidence type="ECO:0000313" key="2">
    <source>
        <dbReference type="Proteomes" id="UP000886741"/>
    </source>
</evidence>
<dbReference type="GO" id="GO:0008168">
    <property type="term" value="F:methyltransferase activity"/>
    <property type="evidence" value="ECO:0007669"/>
    <property type="project" value="UniProtKB-KW"/>
</dbReference>
<dbReference type="AlphaFoldDB" id="A0A9D1JT93"/>
<reference evidence="1" key="1">
    <citation type="submission" date="2020-10" db="EMBL/GenBank/DDBJ databases">
        <authorList>
            <person name="Gilroy R."/>
        </authorList>
    </citation>
    <scope>NUCLEOTIDE SEQUENCE</scope>
    <source>
        <strain evidence="1">ChiBcec16-1751</strain>
    </source>
</reference>
<gene>
    <name evidence="1" type="primary">fliB</name>
    <name evidence="1" type="ORF">IAA83_06105</name>
</gene>
<accession>A0A9D1JT93</accession>
<keyword evidence="1" id="KW-0969">Cilium</keyword>
<dbReference type="Proteomes" id="UP000886741">
    <property type="component" value="Unassembled WGS sequence"/>
</dbReference>
<keyword evidence="1" id="KW-0282">Flagellum</keyword>
<sequence length="349" mass="40652">MRERRPFYMTKFRCIGGDCPDTCCRDWEVVLDEESAAFYRTVPGELGDLLRASMTELDGEPCFYLKDGLCPLLNAQGLCRIQLELGEERLSCSCDLHPRFAEEYGSLREWVVSMACPEAARLLLSDPAPVAFVEEQTDEPVSGCNDLDPRLFFSLVSLRKTAYGIVQDRSVDWQTRSARLLSLAEAYQRNLDQHRLARLDGVIQRYAEGRYPQNLSLGTPDWSLLDTLEPINDTWNTLWRQTRDFIPTAEVETAYHQATASWDYQWEHLLMYFLYRYVLKAVNDRQVLPRIRLAVYSVLWLRRMELAQFAHHGWSMETRMDLLHRYSRQVEHSADNLQKLHTILTKTVI</sequence>
<evidence type="ECO:0000313" key="1">
    <source>
        <dbReference type="EMBL" id="HIS64927.1"/>
    </source>
</evidence>
<comment type="caution">
    <text evidence="1">The sequence shown here is derived from an EMBL/GenBank/DDBJ whole genome shotgun (WGS) entry which is preliminary data.</text>
</comment>
<dbReference type="EC" id="2.1.1.-" evidence="1"/>
<keyword evidence="1" id="KW-0808">Transferase</keyword>
<dbReference type="EMBL" id="DVJJ01000089">
    <property type="protein sequence ID" value="HIS64927.1"/>
    <property type="molecule type" value="Genomic_DNA"/>
</dbReference>
<proteinExistence type="predicted"/>
<reference evidence="1" key="2">
    <citation type="journal article" date="2021" name="PeerJ">
        <title>Extensive microbial diversity within the chicken gut microbiome revealed by metagenomics and culture.</title>
        <authorList>
            <person name="Gilroy R."/>
            <person name="Ravi A."/>
            <person name="Getino M."/>
            <person name="Pursley I."/>
            <person name="Horton D.L."/>
            <person name="Alikhan N.F."/>
            <person name="Baker D."/>
            <person name="Gharbi K."/>
            <person name="Hall N."/>
            <person name="Watson M."/>
            <person name="Adriaenssens E.M."/>
            <person name="Foster-Nyarko E."/>
            <person name="Jarju S."/>
            <person name="Secka A."/>
            <person name="Antonio M."/>
            <person name="Oren A."/>
            <person name="Chaudhuri R.R."/>
            <person name="La Ragione R."/>
            <person name="Hildebrand F."/>
            <person name="Pallen M.J."/>
        </authorList>
    </citation>
    <scope>NUCLEOTIDE SEQUENCE</scope>
    <source>
        <strain evidence="1">ChiBcec16-1751</strain>
    </source>
</reference>
<name>A0A9D1JT93_9FIRM</name>
<organism evidence="1 2">
    <name type="scientific">Candidatus Avoscillospira avistercoris</name>
    <dbReference type="NCBI Taxonomy" id="2840707"/>
    <lineage>
        <taxon>Bacteria</taxon>
        <taxon>Bacillati</taxon>
        <taxon>Bacillota</taxon>
        <taxon>Clostridia</taxon>
        <taxon>Eubacteriales</taxon>
        <taxon>Oscillospiraceae</taxon>
        <taxon>Oscillospiraceae incertae sedis</taxon>
        <taxon>Candidatus Avoscillospira</taxon>
    </lineage>
</organism>
<dbReference type="GO" id="GO:0032259">
    <property type="term" value="P:methylation"/>
    <property type="evidence" value="ECO:0007669"/>
    <property type="project" value="UniProtKB-KW"/>
</dbReference>
<dbReference type="NCBIfam" id="NF038110">
    <property type="entry name" value="Lys_methyl_FliB"/>
    <property type="match status" value="1"/>
</dbReference>
<keyword evidence="1" id="KW-0489">Methyltransferase</keyword>